<proteinExistence type="predicted"/>
<evidence type="ECO:0000313" key="2">
    <source>
        <dbReference type="Proteomes" id="UP000462014"/>
    </source>
</evidence>
<dbReference type="Proteomes" id="UP000462014">
    <property type="component" value="Unassembled WGS sequence"/>
</dbReference>
<sequence>MQSLLFKTALKRPNGEIVPGSIFTCDNGAFEFKAANDPSYHFIIKKNEKSNWYWLDGSSISIDRMIELGEKIDDYLKL</sequence>
<dbReference type="AlphaFoldDB" id="A0A7K1SXH0"/>
<organism evidence="1 2">
    <name type="scientific">Mucilaginibacter arboris</name>
    <dbReference type="NCBI Taxonomy" id="2682090"/>
    <lineage>
        <taxon>Bacteria</taxon>
        <taxon>Pseudomonadati</taxon>
        <taxon>Bacteroidota</taxon>
        <taxon>Sphingobacteriia</taxon>
        <taxon>Sphingobacteriales</taxon>
        <taxon>Sphingobacteriaceae</taxon>
        <taxon>Mucilaginibacter</taxon>
    </lineage>
</organism>
<comment type="caution">
    <text evidence="1">The sequence shown here is derived from an EMBL/GenBank/DDBJ whole genome shotgun (WGS) entry which is preliminary data.</text>
</comment>
<evidence type="ECO:0000313" key="1">
    <source>
        <dbReference type="EMBL" id="MVN22003.1"/>
    </source>
</evidence>
<accession>A0A7K1SXH0</accession>
<dbReference type="EMBL" id="WPIK01000008">
    <property type="protein sequence ID" value="MVN22003.1"/>
    <property type="molecule type" value="Genomic_DNA"/>
</dbReference>
<protein>
    <submittedName>
        <fullName evidence="1">Uncharacterized protein</fullName>
    </submittedName>
</protein>
<dbReference type="RefSeq" id="WP_157566846.1">
    <property type="nucleotide sequence ID" value="NZ_WPIK01000008.1"/>
</dbReference>
<name>A0A7K1SXH0_9SPHI</name>
<reference evidence="1 2" key="1">
    <citation type="submission" date="2019-12" db="EMBL/GenBank/DDBJ databases">
        <title>Mucilaginibacter sp. HMF7410 genome sequencing and assembly.</title>
        <authorList>
            <person name="Kang H."/>
            <person name="Cha I."/>
            <person name="Kim H."/>
            <person name="Joh K."/>
        </authorList>
    </citation>
    <scope>NUCLEOTIDE SEQUENCE [LARGE SCALE GENOMIC DNA]</scope>
    <source>
        <strain evidence="1 2">HMF7410</strain>
    </source>
</reference>
<keyword evidence="2" id="KW-1185">Reference proteome</keyword>
<gene>
    <name evidence="1" type="ORF">GO621_10695</name>
</gene>